<comment type="caution">
    <text evidence="2">The sequence shown here is derived from an EMBL/GenBank/DDBJ whole genome shotgun (WGS) entry which is preliminary data.</text>
</comment>
<gene>
    <name evidence="2" type="ORF">H9756_08765</name>
</gene>
<name>A0A9D2T1L7_9FIRM</name>
<dbReference type="InterPro" id="IPR036388">
    <property type="entry name" value="WH-like_DNA-bd_sf"/>
</dbReference>
<dbReference type="SUPFAM" id="SSF46785">
    <property type="entry name" value="Winged helix' DNA-binding domain"/>
    <property type="match status" value="1"/>
</dbReference>
<sequence>MLDFRMETFLTVCQCMNFTRASEKLNITQPAVS</sequence>
<accession>A0A9D2T1L7</accession>
<feature type="non-terminal residue" evidence="2">
    <location>
        <position position="33"/>
    </location>
</feature>
<dbReference type="GO" id="GO:0003700">
    <property type="term" value="F:DNA-binding transcription factor activity"/>
    <property type="evidence" value="ECO:0007669"/>
    <property type="project" value="InterPro"/>
</dbReference>
<reference evidence="2" key="1">
    <citation type="journal article" date="2021" name="PeerJ">
        <title>Extensive microbial diversity within the chicken gut microbiome revealed by metagenomics and culture.</title>
        <authorList>
            <person name="Gilroy R."/>
            <person name="Ravi A."/>
            <person name="Getino M."/>
            <person name="Pursley I."/>
            <person name="Horton D.L."/>
            <person name="Alikhan N.F."/>
            <person name="Baker D."/>
            <person name="Gharbi K."/>
            <person name="Hall N."/>
            <person name="Watson M."/>
            <person name="Adriaenssens E.M."/>
            <person name="Foster-Nyarko E."/>
            <person name="Jarju S."/>
            <person name="Secka A."/>
            <person name="Antonio M."/>
            <person name="Oren A."/>
            <person name="Chaudhuri R.R."/>
            <person name="La Ragione R."/>
            <person name="Hildebrand F."/>
            <person name="Pallen M.J."/>
        </authorList>
    </citation>
    <scope>NUCLEOTIDE SEQUENCE</scope>
    <source>
        <strain evidence="2">CHK165-2605</strain>
    </source>
</reference>
<protein>
    <submittedName>
        <fullName evidence="2">LysR family transcriptional regulator</fullName>
    </submittedName>
</protein>
<reference evidence="2" key="2">
    <citation type="submission" date="2021-04" db="EMBL/GenBank/DDBJ databases">
        <authorList>
            <person name="Gilroy R."/>
        </authorList>
    </citation>
    <scope>NUCLEOTIDE SEQUENCE</scope>
    <source>
        <strain evidence="2">CHK165-2605</strain>
    </source>
</reference>
<evidence type="ECO:0000313" key="2">
    <source>
        <dbReference type="EMBL" id="HJC43753.1"/>
    </source>
</evidence>
<dbReference type="Proteomes" id="UP000823895">
    <property type="component" value="Unassembled WGS sequence"/>
</dbReference>
<dbReference type="Gene3D" id="1.10.10.10">
    <property type="entry name" value="Winged helix-like DNA-binding domain superfamily/Winged helix DNA-binding domain"/>
    <property type="match status" value="1"/>
</dbReference>
<dbReference type="AlphaFoldDB" id="A0A9D2T1L7"/>
<feature type="domain" description="HTH lysR-type" evidence="1">
    <location>
        <begin position="1"/>
        <end position="33"/>
    </location>
</feature>
<evidence type="ECO:0000259" key="1">
    <source>
        <dbReference type="PROSITE" id="PS50931"/>
    </source>
</evidence>
<dbReference type="InterPro" id="IPR000847">
    <property type="entry name" value="LysR_HTH_N"/>
</dbReference>
<proteinExistence type="predicted"/>
<dbReference type="Pfam" id="PF00126">
    <property type="entry name" value="HTH_1"/>
    <property type="match status" value="1"/>
</dbReference>
<dbReference type="InterPro" id="IPR036390">
    <property type="entry name" value="WH_DNA-bd_sf"/>
</dbReference>
<dbReference type="EMBL" id="DWWI01000181">
    <property type="protein sequence ID" value="HJC43753.1"/>
    <property type="molecule type" value="Genomic_DNA"/>
</dbReference>
<evidence type="ECO:0000313" key="3">
    <source>
        <dbReference type="Proteomes" id="UP000823895"/>
    </source>
</evidence>
<organism evidence="2 3">
    <name type="scientific">Candidatus Mediterraneibacter gallistercoris</name>
    <dbReference type="NCBI Taxonomy" id="2838671"/>
    <lineage>
        <taxon>Bacteria</taxon>
        <taxon>Bacillati</taxon>
        <taxon>Bacillota</taxon>
        <taxon>Clostridia</taxon>
        <taxon>Lachnospirales</taxon>
        <taxon>Lachnospiraceae</taxon>
        <taxon>Mediterraneibacter</taxon>
    </lineage>
</organism>
<dbReference type="PROSITE" id="PS50931">
    <property type="entry name" value="HTH_LYSR"/>
    <property type="match status" value="1"/>
</dbReference>